<feature type="domain" description="Calcineurin-like phosphoesterase" evidence="1">
    <location>
        <begin position="15"/>
        <end position="162"/>
    </location>
</feature>
<dbReference type="Proteomes" id="UP000245202">
    <property type="component" value="Unassembled WGS sequence"/>
</dbReference>
<dbReference type="GO" id="GO:0008803">
    <property type="term" value="F:bis(5'-nucleosyl)-tetraphosphatase (symmetrical) activity"/>
    <property type="evidence" value="ECO:0007669"/>
    <property type="project" value="TreeGrafter"/>
</dbReference>
<dbReference type="GO" id="GO:0005737">
    <property type="term" value="C:cytoplasm"/>
    <property type="evidence" value="ECO:0007669"/>
    <property type="project" value="TreeGrafter"/>
</dbReference>
<dbReference type="Pfam" id="PF00149">
    <property type="entry name" value="Metallophos"/>
    <property type="match status" value="1"/>
</dbReference>
<evidence type="ECO:0000313" key="2">
    <source>
        <dbReference type="EMBL" id="GBG07831.1"/>
    </source>
</evidence>
<comment type="caution">
    <text evidence="2">The sequence shown here is derived from an EMBL/GenBank/DDBJ whole genome shotgun (WGS) entry which is preliminary data.</text>
</comment>
<accession>A0A2R5EWR3</accession>
<protein>
    <recommendedName>
        <fullName evidence="1">Calcineurin-like phosphoesterase domain-containing protein</fullName>
    </recommendedName>
</protein>
<dbReference type="AlphaFoldDB" id="A0A2R5EWR3"/>
<dbReference type="InterPro" id="IPR029052">
    <property type="entry name" value="Metallo-depent_PP-like"/>
</dbReference>
<dbReference type="EMBL" id="BDQX01000113">
    <property type="protein sequence ID" value="GBG07831.1"/>
    <property type="molecule type" value="Genomic_DNA"/>
</dbReference>
<dbReference type="GO" id="GO:0110154">
    <property type="term" value="P:RNA decapping"/>
    <property type="evidence" value="ECO:0007669"/>
    <property type="project" value="TreeGrafter"/>
</dbReference>
<proteinExistence type="predicted"/>
<evidence type="ECO:0000313" key="3">
    <source>
        <dbReference type="Proteomes" id="UP000245202"/>
    </source>
</evidence>
<dbReference type="GO" id="GO:0016791">
    <property type="term" value="F:phosphatase activity"/>
    <property type="evidence" value="ECO:0007669"/>
    <property type="project" value="TreeGrafter"/>
</dbReference>
<dbReference type="InterPro" id="IPR050126">
    <property type="entry name" value="Ap4A_hydrolase"/>
</dbReference>
<dbReference type="PANTHER" id="PTHR42850:SF4">
    <property type="entry name" value="ZINC-DEPENDENT ENDOPOLYPHOSPHATASE"/>
    <property type="match status" value="1"/>
</dbReference>
<keyword evidence="3" id="KW-1185">Reference proteome</keyword>
<organism evidence="2 3">
    <name type="scientific">Paenibacillus agaridevorans</name>
    <dbReference type="NCBI Taxonomy" id="171404"/>
    <lineage>
        <taxon>Bacteria</taxon>
        <taxon>Bacillati</taxon>
        <taxon>Bacillota</taxon>
        <taxon>Bacilli</taxon>
        <taxon>Bacillales</taxon>
        <taxon>Paenibacillaceae</taxon>
        <taxon>Paenibacillus</taxon>
    </lineage>
</organism>
<reference evidence="2 3" key="1">
    <citation type="submission" date="2017-08" db="EMBL/GenBank/DDBJ databases">
        <title>Substantial Increase in Enzyme Production by Combined Drug-Resistance Mutations in Paenibacillus agaridevorans.</title>
        <authorList>
            <person name="Tanaka Y."/>
            <person name="Funane K."/>
            <person name="Hosaka T."/>
            <person name="Shiwa Y."/>
            <person name="Fujita N."/>
            <person name="Miyazaki T."/>
            <person name="Yoshikawa H."/>
            <person name="Murakami K."/>
            <person name="Kasahara K."/>
            <person name="Inaoka T."/>
            <person name="Hiraga Y."/>
            <person name="Ochi K."/>
        </authorList>
    </citation>
    <scope>NUCLEOTIDE SEQUENCE [LARGE SCALE GENOMIC DNA]</scope>
    <source>
        <strain evidence="2 3">T-3040</strain>
    </source>
</reference>
<evidence type="ECO:0000259" key="1">
    <source>
        <dbReference type="Pfam" id="PF00149"/>
    </source>
</evidence>
<dbReference type="Gene3D" id="3.60.21.10">
    <property type="match status" value="1"/>
</dbReference>
<name>A0A2R5EWR3_9BACL</name>
<dbReference type="PANTHER" id="PTHR42850">
    <property type="entry name" value="METALLOPHOSPHOESTERASE"/>
    <property type="match status" value="1"/>
</dbReference>
<dbReference type="InterPro" id="IPR004843">
    <property type="entry name" value="Calcineurin-like_PHP"/>
</dbReference>
<dbReference type="SUPFAM" id="SSF56300">
    <property type="entry name" value="Metallo-dependent phosphatases"/>
    <property type="match status" value="1"/>
</dbReference>
<sequence length="230" mass="25995">MFMMQFMQFKPTLSRLLVISDIHGHEEGLAQLLHRADYSPQTDKLILLGDYVDTDPSTWRTLDTVVDLVSQGAVALQGNAERSLLASGPDLAGRLSPHMLDWMERLPLYWSVETYLFVHAGIRHGVPLERQTAEDLTEIRDDFWNREPAGGQTVVFGHTPTFKLGSPPGELWFAPGRIGIDCGAKHGKRLALLDLRDGVSYSCSTNPERMYTDWRVERMKMHRSASLSDR</sequence>
<gene>
    <name evidence="2" type="ORF">PAT3040_02392</name>
</gene>